<dbReference type="FunFam" id="3.30.70.2570:FF:000001">
    <property type="entry name" value="Translation factor GUF1, mitochondrial"/>
    <property type="match status" value="1"/>
</dbReference>
<evidence type="ECO:0000256" key="4">
    <source>
        <dbReference type="ARBA" id="ARBA00022801"/>
    </source>
</evidence>
<dbReference type="GO" id="GO:0003924">
    <property type="term" value="F:GTPase activity"/>
    <property type="evidence" value="ECO:0007669"/>
    <property type="project" value="UniProtKB-UniRule"/>
</dbReference>
<dbReference type="SUPFAM" id="SSF50447">
    <property type="entry name" value="Translation proteins"/>
    <property type="match status" value="1"/>
</dbReference>
<dbReference type="InterPro" id="IPR027417">
    <property type="entry name" value="P-loop_NTPase"/>
</dbReference>
<dbReference type="Pfam" id="PF00679">
    <property type="entry name" value="EFG_C"/>
    <property type="match status" value="1"/>
</dbReference>
<accession>A0A834XTN9</accession>
<comment type="similarity">
    <text evidence="1">Belongs to the TRAFAC class translation factor GTPase superfamily. Classic translation factor GTPase family. LepA subfamily.</text>
</comment>
<evidence type="ECO:0000256" key="8">
    <source>
        <dbReference type="HAMAP-Rule" id="MF_03137"/>
    </source>
</evidence>
<keyword evidence="11" id="KW-1185">Reference proteome</keyword>
<dbReference type="Gene3D" id="2.40.30.10">
    <property type="entry name" value="Translation factors"/>
    <property type="match status" value="1"/>
</dbReference>
<organism evidence="10 11">
    <name type="scientific">Aphidius gifuensis</name>
    <name type="common">Parasitoid wasp</name>
    <dbReference type="NCBI Taxonomy" id="684658"/>
    <lineage>
        <taxon>Eukaryota</taxon>
        <taxon>Metazoa</taxon>
        <taxon>Ecdysozoa</taxon>
        <taxon>Arthropoda</taxon>
        <taxon>Hexapoda</taxon>
        <taxon>Insecta</taxon>
        <taxon>Pterygota</taxon>
        <taxon>Neoptera</taxon>
        <taxon>Endopterygota</taxon>
        <taxon>Hymenoptera</taxon>
        <taxon>Apocrita</taxon>
        <taxon>Ichneumonoidea</taxon>
        <taxon>Braconidae</taxon>
        <taxon>Aphidiinae</taxon>
        <taxon>Aphidius</taxon>
    </lineage>
</organism>
<dbReference type="Proteomes" id="UP000639338">
    <property type="component" value="Unassembled WGS sequence"/>
</dbReference>
<evidence type="ECO:0000256" key="7">
    <source>
        <dbReference type="ARBA" id="ARBA00023136"/>
    </source>
</evidence>
<dbReference type="CDD" id="cd16260">
    <property type="entry name" value="EF4_III"/>
    <property type="match status" value="1"/>
</dbReference>
<protein>
    <recommendedName>
        <fullName evidence="8">Translation factor GUF1 homolog, mitochondrial</fullName>
        <ecNumber evidence="8">3.6.5.n1</ecNumber>
    </recommendedName>
    <alternativeName>
        <fullName evidence="8">Elongation factor 4 homolog</fullName>
        <shortName evidence="8">EF-4</shortName>
    </alternativeName>
    <alternativeName>
        <fullName evidence="8">GTPase GUF1 homolog</fullName>
    </alternativeName>
    <alternativeName>
        <fullName evidence="8">Ribosomal back-translocase</fullName>
    </alternativeName>
</protein>
<dbReference type="Gene3D" id="3.30.70.2570">
    <property type="entry name" value="Elongation factor 4, C-terminal domain"/>
    <property type="match status" value="1"/>
</dbReference>
<evidence type="ECO:0000259" key="9">
    <source>
        <dbReference type="PROSITE" id="PS51722"/>
    </source>
</evidence>
<keyword evidence="2 8" id="KW-0547">Nucleotide-binding</keyword>
<dbReference type="InterPro" id="IPR006297">
    <property type="entry name" value="EF-4"/>
</dbReference>
<dbReference type="InterPro" id="IPR000640">
    <property type="entry name" value="EFG_V-like"/>
</dbReference>
<keyword evidence="8" id="KW-0648">Protein biosynthesis</keyword>
<dbReference type="OrthoDB" id="1074at2759"/>
<dbReference type="SUPFAM" id="SSF54980">
    <property type="entry name" value="EF-G C-terminal domain-like"/>
    <property type="match status" value="2"/>
</dbReference>
<comment type="caution">
    <text evidence="10">The sequence shown here is derived from an EMBL/GenBank/DDBJ whole genome shotgun (WGS) entry which is preliminary data.</text>
</comment>
<feature type="binding site" evidence="8">
    <location>
        <begin position="67"/>
        <end position="74"/>
    </location>
    <ligand>
        <name>GTP</name>
        <dbReference type="ChEBI" id="CHEBI:37565"/>
    </ligand>
</feature>
<dbReference type="EMBL" id="JACMRX010000003">
    <property type="protein sequence ID" value="KAF7993285.1"/>
    <property type="molecule type" value="Genomic_DNA"/>
</dbReference>
<keyword evidence="3 8" id="KW-0999">Mitochondrion inner membrane</keyword>
<comment type="subcellular location">
    <subcellularLocation>
        <location evidence="8">Mitochondrion inner membrane</location>
        <topology evidence="8">Peripheral membrane protein</topology>
        <orientation evidence="8">Matrix side</orientation>
    </subcellularLocation>
</comment>
<dbReference type="CDD" id="cd03699">
    <property type="entry name" value="EF4_II"/>
    <property type="match status" value="1"/>
</dbReference>
<dbReference type="NCBIfam" id="TIGR01393">
    <property type="entry name" value="lepA"/>
    <property type="match status" value="1"/>
</dbReference>
<name>A0A834XTN9_APHGI</name>
<dbReference type="SUPFAM" id="SSF52540">
    <property type="entry name" value="P-loop containing nucleoside triphosphate hydrolases"/>
    <property type="match status" value="1"/>
</dbReference>
<dbReference type="PANTHER" id="PTHR43512">
    <property type="entry name" value="TRANSLATION FACTOR GUF1-RELATED"/>
    <property type="match status" value="1"/>
</dbReference>
<dbReference type="PANTHER" id="PTHR43512:SF7">
    <property type="entry name" value="TRANSLATION FACTOR GUF1, MITOCHONDRIAL"/>
    <property type="match status" value="1"/>
</dbReference>
<evidence type="ECO:0000256" key="6">
    <source>
        <dbReference type="ARBA" id="ARBA00023134"/>
    </source>
</evidence>
<evidence type="ECO:0000313" key="11">
    <source>
        <dbReference type="Proteomes" id="UP000639338"/>
    </source>
</evidence>
<comment type="function">
    <text evidence="8">Promotes mitochondrial protein synthesis. May act as a fidelity factor of the translation reaction, by catalyzing a one-codon backward translocation of tRNAs on improperly translocated ribosomes. Binds to mitochondrial ribosomes in a GTP-dependent manner.</text>
</comment>
<evidence type="ECO:0000256" key="1">
    <source>
        <dbReference type="ARBA" id="ARBA00005454"/>
    </source>
</evidence>
<sequence>MTTNICANRFLTNKFKTIFSNFNNQFNNNNRYCRKLIKLRLYSTTDKDDLKEYNTPIEKIRNFGIIAHIDHGKSTLADRLMEMTGAIRANTGAHQVLDNLQVEKDRGITVKAQTVSLKYTYKGEEYNLNIIDTPGHVDFSNEVEKSLAALNGVILLVDANDGIQAQTVANFYLAFGKDLVVIPVINKIDLKNANPSKVIQQLKTLFDIDEADVIKISAKMGTNVDKLLEAVVERIPCPKVDRKKPFRALIFDSWFDRYRGAIMRIFVAEGTLSVKQSITSIYTGKSYEIRELLMHRPEEEKVKTLFAGQVGCIACNIRTSSEAHIGDTLHVKNIPVEPLIGFEPSKPMVFAGIYPTDQSQHIDLRNALEKLVLNDSGVTLAVETSPALGHGWRLGFLGLLHMEVFCQRLEQEYGAAPIITAPSVTYKAKIIGRDNIKQHKTDELTFNNPLNYPNPQIVEQFYEPFVTGTVILPVEYLGPVMSLCLEKRGVEESTKYIDNDRIMIQFVFPLNEIIIDFHDILKSITSGYASFDYEDNGYVETDIVKLSVLLNGLCVEELSTIVHYSRASDVAKHMATKLVNIIPRQQFQIAIQITVGSKILARETLKPFRKDITGKLKSGGDIQRRRKLLQQQAEGKKKLRMIGNISLPRDTFIDILKR</sequence>
<dbReference type="Pfam" id="PF00009">
    <property type="entry name" value="GTP_EFTU"/>
    <property type="match status" value="1"/>
</dbReference>
<dbReference type="InterPro" id="IPR035647">
    <property type="entry name" value="EFG_III/V"/>
</dbReference>
<dbReference type="EC" id="3.6.5.n1" evidence="8"/>
<evidence type="ECO:0000256" key="3">
    <source>
        <dbReference type="ARBA" id="ARBA00022792"/>
    </source>
</evidence>
<dbReference type="InterPro" id="IPR005225">
    <property type="entry name" value="Small_GTP-bd"/>
</dbReference>
<dbReference type="PRINTS" id="PR00315">
    <property type="entry name" value="ELONGATNFCT"/>
</dbReference>
<dbReference type="FunFam" id="3.30.70.240:FF:000007">
    <property type="entry name" value="Translation factor GUF1, mitochondrial"/>
    <property type="match status" value="1"/>
</dbReference>
<reference evidence="10 11" key="1">
    <citation type="submission" date="2020-08" db="EMBL/GenBank/DDBJ databases">
        <title>Aphidius gifuensis genome sequencing and assembly.</title>
        <authorList>
            <person name="Du Z."/>
        </authorList>
    </citation>
    <scope>NUCLEOTIDE SEQUENCE [LARGE SCALE GENOMIC DNA]</scope>
    <source>
        <strain evidence="10">YNYX2018</strain>
        <tissue evidence="10">Adults</tissue>
    </source>
</reference>
<gene>
    <name evidence="10" type="ORF">HCN44_006345</name>
</gene>
<feature type="binding site" evidence="8">
    <location>
        <begin position="132"/>
        <end position="136"/>
    </location>
    <ligand>
        <name>GTP</name>
        <dbReference type="ChEBI" id="CHEBI:37565"/>
    </ligand>
</feature>
<dbReference type="FunFam" id="2.40.30.10:FF:000015">
    <property type="entry name" value="Translation factor GUF1, mitochondrial"/>
    <property type="match status" value="1"/>
</dbReference>
<evidence type="ECO:0000256" key="5">
    <source>
        <dbReference type="ARBA" id="ARBA00023128"/>
    </source>
</evidence>
<keyword evidence="6 8" id="KW-0342">GTP-binding</keyword>
<comment type="similarity">
    <text evidence="8">Belongs to the GTP-binding elongation factor family. LepA subfamily.</text>
</comment>
<dbReference type="GO" id="GO:0005743">
    <property type="term" value="C:mitochondrial inner membrane"/>
    <property type="evidence" value="ECO:0007669"/>
    <property type="project" value="UniProtKB-SubCell"/>
</dbReference>
<keyword evidence="4 8" id="KW-0378">Hydrolase</keyword>
<keyword evidence="7 8" id="KW-0472">Membrane</keyword>
<feature type="domain" description="Tr-type G" evidence="9">
    <location>
        <begin position="58"/>
        <end position="239"/>
    </location>
</feature>
<dbReference type="PROSITE" id="PS51722">
    <property type="entry name" value="G_TR_2"/>
    <property type="match status" value="1"/>
</dbReference>
<dbReference type="InterPro" id="IPR038363">
    <property type="entry name" value="LepA_C_sf"/>
</dbReference>
<dbReference type="GO" id="GO:0005759">
    <property type="term" value="C:mitochondrial matrix"/>
    <property type="evidence" value="ECO:0007669"/>
    <property type="project" value="UniProtKB-UniRule"/>
</dbReference>
<comment type="catalytic activity">
    <reaction evidence="8">
        <text>GTP + H2O = GDP + phosphate + H(+)</text>
        <dbReference type="Rhea" id="RHEA:19669"/>
        <dbReference type="ChEBI" id="CHEBI:15377"/>
        <dbReference type="ChEBI" id="CHEBI:15378"/>
        <dbReference type="ChEBI" id="CHEBI:37565"/>
        <dbReference type="ChEBI" id="CHEBI:43474"/>
        <dbReference type="ChEBI" id="CHEBI:58189"/>
        <dbReference type="EC" id="3.6.5.n1"/>
    </reaction>
</comment>
<feature type="binding site" evidence="8">
    <location>
        <begin position="186"/>
        <end position="189"/>
    </location>
    <ligand>
        <name>GTP</name>
        <dbReference type="ChEBI" id="CHEBI:37565"/>
    </ligand>
</feature>
<dbReference type="InterPro" id="IPR035654">
    <property type="entry name" value="LepA_IV"/>
</dbReference>
<keyword evidence="5 8" id="KW-0496">Mitochondrion</keyword>
<dbReference type="CDD" id="cd01890">
    <property type="entry name" value="LepA"/>
    <property type="match status" value="1"/>
</dbReference>
<dbReference type="Gene3D" id="3.40.50.300">
    <property type="entry name" value="P-loop containing nucleotide triphosphate hydrolases"/>
    <property type="match status" value="1"/>
</dbReference>
<dbReference type="Pfam" id="PF06421">
    <property type="entry name" value="LepA_C"/>
    <property type="match status" value="1"/>
</dbReference>
<dbReference type="PROSITE" id="PS00301">
    <property type="entry name" value="G_TR_1"/>
    <property type="match status" value="1"/>
</dbReference>
<dbReference type="Gene3D" id="3.30.70.240">
    <property type="match status" value="1"/>
</dbReference>
<evidence type="ECO:0000256" key="2">
    <source>
        <dbReference type="ARBA" id="ARBA00022741"/>
    </source>
</evidence>
<dbReference type="InterPro" id="IPR013842">
    <property type="entry name" value="LepA_CTD"/>
</dbReference>
<dbReference type="GO" id="GO:0005525">
    <property type="term" value="F:GTP binding"/>
    <property type="evidence" value="ECO:0007669"/>
    <property type="project" value="UniProtKB-UniRule"/>
</dbReference>
<evidence type="ECO:0000313" key="10">
    <source>
        <dbReference type="EMBL" id="KAF7993285.1"/>
    </source>
</evidence>
<dbReference type="AlphaFoldDB" id="A0A834XTN9"/>
<dbReference type="Gene3D" id="3.30.70.870">
    <property type="entry name" value="Elongation Factor G (Translational Gtpase), domain 3"/>
    <property type="match status" value="1"/>
</dbReference>
<proteinExistence type="inferred from homology"/>
<dbReference type="GO" id="GO:0045727">
    <property type="term" value="P:positive regulation of translation"/>
    <property type="evidence" value="ECO:0007669"/>
    <property type="project" value="UniProtKB-UniRule"/>
</dbReference>
<dbReference type="NCBIfam" id="TIGR00231">
    <property type="entry name" value="small_GTP"/>
    <property type="match status" value="1"/>
</dbReference>
<dbReference type="FunFam" id="3.30.70.870:FF:000004">
    <property type="entry name" value="Translation factor GUF1, mitochondrial"/>
    <property type="match status" value="1"/>
</dbReference>
<dbReference type="InterPro" id="IPR031157">
    <property type="entry name" value="G_TR_CS"/>
</dbReference>
<dbReference type="HAMAP" id="MF_00071">
    <property type="entry name" value="LepA"/>
    <property type="match status" value="1"/>
</dbReference>
<dbReference type="GO" id="GO:0006412">
    <property type="term" value="P:translation"/>
    <property type="evidence" value="ECO:0007669"/>
    <property type="project" value="UniProtKB-KW"/>
</dbReference>
<dbReference type="InterPro" id="IPR000795">
    <property type="entry name" value="T_Tr_GTP-bd_dom"/>
</dbReference>
<dbReference type="FunFam" id="3.40.50.300:FF:000078">
    <property type="entry name" value="Elongation factor 4"/>
    <property type="match status" value="1"/>
</dbReference>
<dbReference type="GO" id="GO:0097177">
    <property type="term" value="F:mitochondrial ribosome binding"/>
    <property type="evidence" value="ECO:0007669"/>
    <property type="project" value="TreeGrafter"/>
</dbReference>
<dbReference type="InterPro" id="IPR009000">
    <property type="entry name" value="Transl_B-barrel_sf"/>
</dbReference>
<dbReference type="CDD" id="cd03709">
    <property type="entry name" value="lepA_C"/>
    <property type="match status" value="1"/>
</dbReference>